<dbReference type="AlphaFoldDB" id="A0A139JR25"/>
<keyword evidence="4 7" id="KW-0808">Transferase</keyword>
<organism evidence="9 11">
    <name type="scientific">Candidatus Phytoplasma oryzae</name>
    <dbReference type="NCBI Taxonomy" id="203274"/>
    <lineage>
        <taxon>Bacteria</taxon>
        <taxon>Bacillati</taxon>
        <taxon>Mycoplasmatota</taxon>
        <taxon>Mollicutes</taxon>
        <taxon>Acholeplasmatales</taxon>
        <taxon>Acholeplasmataceae</taxon>
        <taxon>Candidatus Phytoplasma</taxon>
        <taxon>16SrXI (Rice yellow dwarf group)</taxon>
    </lineage>
</organism>
<dbReference type="GO" id="GO:0003723">
    <property type="term" value="F:RNA binding"/>
    <property type="evidence" value="ECO:0007669"/>
    <property type="project" value="UniProtKB-UniRule"/>
</dbReference>
<dbReference type="InterPro" id="IPR020598">
    <property type="entry name" value="rRNA_Ade_methylase_Trfase_N"/>
</dbReference>
<evidence type="ECO:0000256" key="4">
    <source>
        <dbReference type="ARBA" id="ARBA00022679"/>
    </source>
</evidence>
<evidence type="ECO:0000313" key="12">
    <source>
        <dbReference type="Proteomes" id="UP000249343"/>
    </source>
</evidence>
<dbReference type="GO" id="GO:0000179">
    <property type="term" value="F:rRNA (adenine-N6,N6-)-dimethyltransferase activity"/>
    <property type="evidence" value="ECO:0007669"/>
    <property type="project" value="UniProtKB-UniRule"/>
</dbReference>
<evidence type="ECO:0000313" key="10">
    <source>
        <dbReference type="EMBL" id="RAM57981.1"/>
    </source>
</evidence>
<comment type="caution">
    <text evidence="9">The sequence shown here is derived from an EMBL/GenBank/DDBJ whole genome shotgun (WGS) entry which is preliminary data.</text>
</comment>
<feature type="binding site" evidence="7">
    <location>
        <position position="108"/>
    </location>
    <ligand>
        <name>S-adenosyl-L-methionine</name>
        <dbReference type="ChEBI" id="CHEBI:59789"/>
    </ligand>
</feature>
<name>A0A139JR25_9MOLU</name>
<dbReference type="EMBL" id="JHUK01000001">
    <property type="protein sequence ID" value="RAM57981.1"/>
    <property type="molecule type" value="Genomic_DNA"/>
</dbReference>
<dbReference type="PATRIC" id="fig|203274.3.peg.42"/>
<feature type="binding site" evidence="7">
    <location>
        <position position="16"/>
    </location>
    <ligand>
        <name>S-adenosyl-L-methionine</name>
        <dbReference type="ChEBI" id="CHEBI:59789"/>
    </ligand>
</feature>
<keyword evidence="6 7" id="KW-0694">RNA-binding</keyword>
<protein>
    <submittedName>
        <fullName evidence="10">16S rRNA methyltransferase</fullName>
    </submittedName>
    <submittedName>
        <fullName evidence="9">Ribosomal RNA adenine dimethylase family protein</fullName>
    </submittedName>
</protein>
<dbReference type="InterPro" id="IPR001737">
    <property type="entry name" value="KsgA/Erm"/>
</dbReference>
<dbReference type="GO" id="GO:0005829">
    <property type="term" value="C:cytosol"/>
    <property type="evidence" value="ECO:0007669"/>
    <property type="project" value="TreeGrafter"/>
</dbReference>
<dbReference type="Gene3D" id="1.10.8.100">
    <property type="entry name" value="Ribosomal RNA adenine dimethylase-like, domain 2"/>
    <property type="match status" value="1"/>
</dbReference>
<dbReference type="InterPro" id="IPR020596">
    <property type="entry name" value="rRNA_Ade_Mease_Trfase_CS"/>
</dbReference>
<comment type="similarity">
    <text evidence="7">Belongs to the class I-like SAM-binding methyltransferase superfamily. rRNA adenine N(6)-methyltransferase family.</text>
</comment>
<dbReference type="Gene3D" id="3.40.50.150">
    <property type="entry name" value="Vaccinia Virus protein VP39"/>
    <property type="match status" value="1"/>
</dbReference>
<gene>
    <name evidence="9" type="ORF">AXA84_0043</name>
    <name evidence="10" type="ORF">DH96_00235</name>
</gene>
<feature type="binding site" evidence="7">
    <location>
        <position position="40"/>
    </location>
    <ligand>
        <name>S-adenosyl-L-methionine</name>
        <dbReference type="ChEBI" id="CHEBI:59789"/>
    </ligand>
</feature>
<dbReference type="Pfam" id="PF00398">
    <property type="entry name" value="RrnaAD"/>
    <property type="match status" value="1"/>
</dbReference>
<evidence type="ECO:0000256" key="2">
    <source>
        <dbReference type="ARBA" id="ARBA00022552"/>
    </source>
</evidence>
<feature type="binding site" evidence="7">
    <location>
        <position position="61"/>
    </location>
    <ligand>
        <name>S-adenosyl-L-methionine</name>
        <dbReference type="ChEBI" id="CHEBI:59789"/>
    </ligand>
</feature>
<dbReference type="OrthoDB" id="9814755at2"/>
<evidence type="ECO:0000256" key="7">
    <source>
        <dbReference type="PROSITE-ProRule" id="PRU01026"/>
    </source>
</evidence>
<evidence type="ECO:0000259" key="8">
    <source>
        <dbReference type="SMART" id="SM00650"/>
    </source>
</evidence>
<dbReference type="EMBL" id="LTBM01000001">
    <property type="protein sequence ID" value="KXT29398.1"/>
    <property type="molecule type" value="Genomic_DNA"/>
</dbReference>
<dbReference type="RefSeq" id="WP_066539797.1">
    <property type="nucleotide sequence ID" value="NZ_JHUK01000001.1"/>
</dbReference>
<evidence type="ECO:0000256" key="6">
    <source>
        <dbReference type="ARBA" id="ARBA00022884"/>
    </source>
</evidence>
<keyword evidence="1" id="KW-0963">Cytoplasm</keyword>
<evidence type="ECO:0000256" key="5">
    <source>
        <dbReference type="ARBA" id="ARBA00022691"/>
    </source>
</evidence>
<dbReference type="NCBIfam" id="TIGR00755">
    <property type="entry name" value="ksgA"/>
    <property type="match status" value="1"/>
</dbReference>
<keyword evidence="2" id="KW-0698">rRNA processing</keyword>
<sequence length="282" mass="33560">MKSKHLFKKKYGQNFLNNMNLLKIILKEANLKNKNVVEIGAGKGIFTRLIAKEAKKVLTYEIDTSLKIFLEFNNYNNIHIIYDDVLKRNLEKDFYYFFAEEDLNIIGNLPYHIFSSLIFKILFLEKVKTFTFLIQKELGLRILSQEKKGKFSSFLSIFLQSLTKITKIRNVKNTMFFPKPKVDGIVLKFEKLLLKDEEKEFIKKEFYVFLKASFKQKRKQMINNLSCFFSLSKSQIFLFFKKYQIPFNIRAEQISILKFKEISALFFNFFNKQIILKQGLDK</sequence>
<reference evidence="9 11" key="2">
    <citation type="submission" date="2016-02" db="EMBL/GenBank/DDBJ databases">
        <title>A draft genome sequence of Candidatus Phytoplasma oryzae strain Mbita1, the causative agent of Napier Grass stunt disease in Kenya.</title>
        <authorList>
            <person name="Fischer A."/>
            <person name="Santa-Cruz I."/>
            <person name="Wambua L."/>
            <person name="Olds C."/>
            <person name="Midega C."/>
            <person name="Dickinson M."/>
            <person name="Kawicha P."/>
            <person name="Khan Z."/>
            <person name="Masiga D."/>
            <person name="Jores J."/>
            <person name="Bernd S."/>
        </authorList>
    </citation>
    <scope>NUCLEOTIDE SEQUENCE [LARGE SCALE GENOMIC DNA]</scope>
    <source>
        <strain evidence="9">Mbita1</strain>
    </source>
</reference>
<dbReference type="PROSITE" id="PS51689">
    <property type="entry name" value="SAM_RNA_A_N6_MT"/>
    <property type="match status" value="1"/>
</dbReference>
<dbReference type="SUPFAM" id="SSF53335">
    <property type="entry name" value="S-adenosyl-L-methionine-dependent methyltransferases"/>
    <property type="match status" value="1"/>
</dbReference>
<accession>A0A139JR25</accession>
<dbReference type="Proteomes" id="UP000070069">
    <property type="component" value="Unassembled WGS sequence"/>
</dbReference>
<evidence type="ECO:0000313" key="9">
    <source>
        <dbReference type="EMBL" id="KXT29398.1"/>
    </source>
</evidence>
<reference evidence="10 12" key="1">
    <citation type="submission" date="2014-04" db="EMBL/GenBank/DDBJ databases">
        <title>Genome study of Napier grass stunt phytoplasma.</title>
        <authorList>
            <person name="Kawicha P."/>
            <person name="Dickinson M."/>
            <person name="Hodgetts J."/>
        </authorList>
    </citation>
    <scope>NUCLEOTIDE SEQUENCE [LARGE SCALE GENOMIC DNA]</scope>
    <source>
        <strain evidence="10 12">NGS-S10</strain>
    </source>
</reference>
<evidence type="ECO:0000256" key="3">
    <source>
        <dbReference type="ARBA" id="ARBA00022603"/>
    </source>
</evidence>
<dbReference type="PANTHER" id="PTHR11727:SF7">
    <property type="entry name" value="DIMETHYLADENOSINE TRANSFERASE-RELATED"/>
    <property type="match status" value="1"/>
</dbReference>
<keyword evidence="3 7" id="KW-0489">Methyltransferase</keyword>
<dbReference type="InterPro" id="IPR011530">
    <property type="entry name" value="rRNA_adenine_dimethylase"/>
</dbReference>
<proteinExistence type="inferred from homology"/>
<keyword evidence="5 7" id="KW-0949">S-adenosyl-L-methionine</keyword>
<evidence type="ECO:0000256" key="1">
    <source>
        <dbReference type="ARBA" id="ARBA00022490"/>
    </source>
</evidence>
<dbReference type="CDD" id="cd02440">
    <property type="entry name" value="AdoMet_MTases"/>
    <property type="match status" value="1"/>
</dbReference>
<feature type="binding site" evidence="7">
    <location>
        <position position="84"/>
    </location>
    <ligand>
        <name>S-adenosyl-L-methionine</name>
        <dbReference type="ChEBI" id="CHEBI:59789"/>
    </ligand>
</feature>
<dbReference type="InterPro" id="IPR029063">
    <property type="entry name" value="SAM-dependent_MTases_sf"/>
</dbReference>
<dbReference type="SMART" id="SM00650">
    <property type="entry name" value="rADc"/>
    <property type="match status" value="1"/>
</dbReference>
<dbReference type="Proteomes" id="UP000249343">
    <property type="component" value="Unassembled WGS sequence"/>
</dbReference>
<dbReference type="PROSITE" id="PS01131">
    <property type="entry name" value="RRNA_A_DIMETH"/>
    <property type="match status" value="1"/>
</dbReference>
<evidence type="ECO:0000313" key="11">
    <source>
        <dbReference type="Proteomes" id="UP000070069"/>
    </source>
</evidence>
<feature type="domain" description="Ribosomal RNA adenine methylase transferase N-terminal" evidence="8">
    <location>
        <begin position="21"/>
        <end position="193"/>
    </location>
</feature>
<dbReference type="InterPro" id="IPR023165">
    <property type="entry name" value="rRNA_Ade_diMease-like_C"/>
</dbReference>
<dbReference type="PANTHER" id="PTHR11727">
    <property type="entry name" value="DIMETHYLADENOSINE TRANSFERASE"/>
    <property type="match status" value="1"/>
</dbReference>
<keyword evidence="12" id="KW-1185">Reference proteome</keyword>
<feature type="binding site" evidence="7">
    <location>
        <position position="14"/>
    </location>
    <ligand>
        <name>S-adenosyl-L-methionine</name>
        <dbReference type="ChEBI" id="CHEBI:59789"/>
    </ligand>
</feature>